<keyword evidence="2" id="KW-1185">Reference proteome</keyword>
<sequence length="113" mass="12046">MARTKSATGRLESSSLADLGCDEIFAQPPDCGNVDLASSPPSDEHNSKWVEPIWHPDHGFLSLELIYGANPKSVANLVMRGFPITFAVEVQGGACRFFGRSGGGLPRLASSNK</sequence>
<dbReference type="Proteomes" id="UP000327013">
    <property type="component" value="Unassembled WGS sequence"/>
</dbReference>
<evidence type="ECO:0000313" key="1">
    <source>
        <dbReference type="EMBL" id="KAB8360584.1"/>
    </source>
</evidence>
<accession>A0A5N6L083</accession>
<evidence type="ECO:0000313" key="2">
    <source>
        <dbReference type="Proteomes" id="UP000327013"/>
    </source>
</evidence>
<dbReference type="EMBL" id="VIBQ01000017">
    <property type="protein sequence ID" value="KAB8360584.1"/>
    <property type="molecule type" value="Genomic_DNA"/>
</dbReference>
<protein>
    <submittedName>
        <fullName evidence="1">Uncharacterized protein</fullName>
    </submittedName>
</protein>
<proteinExistence type="predicted"/>
<reference evidence="1 2" key="1">
    <citation type="submission" date="2019-06" db="EMBL/GenBank/DDBJ databases">
        <title>A chromosomal-level reference genome of Carpinus fangiana (Coryloideae, Betulaceae).</title>
        <authorList>
            <person name="Yang X."/>
            <person name="Wang Z."/>
            <person name="Zhang L."/>
            <person name="Hao G."/>
            <person name="Liu J."/>
            <person name="Yang Y."/>
        </authorList>
    </citation>
    <scope>NUCLEOTIDE SEQUENCE [LARGE SCALE GENOMIC DNA]</scope>
    <source>
        <strain evidence="1">Cfa_2016G</strain>
        <tissue evidence="1">Leaf</tissue>
    </source>
</reference>
<gene>
    <name evidence="1" type="ORF">FH972_024324</name>
</gene>
<comment type="caution">
    <text evidence="1">The sequence shown here is derived from an EMBL/GenBank/DDBJ whole genome shotgun (WGS) entry which is preliminary data.</text>
</comment>
<dbReference type="AlphaFoldDB" id="A0A5N6L083"/>
<organism evidence="1 2">
    <name type="scientific">Carpinus fangiana</name>
    <dbReference type="NCBI Taxonomy" id="176857"/>
    <lineage>
        <taxon>Eukaryota</taxon>
        <taxon>Viridiplantae</taxon>
        <taxon>Streptophyta</taxon>
        <taxon>Embryophyta</taxon>
        <taxon>Tracheophyta</taxon>
        <taxon>Spermatophyta</taxon>
        <taxon>Magnoliopsida</taxon>
        <taxon>eudicotyledons</taxon>
        <taxon>Gunneridae</taxon>
        <taxon>Pentapetalae</taxon>
        <taxon>rosids</taxon>
        <taxon>fabids</taxon>
        <taxon>Fagales</taxon>
        <taxon>Betulaceae</taxon>
        <taxon>Carpinus</taxon>
    </lineage>
</organism>
<name>A0A5N6L083_9ROSI</name>